<evidence type="ECO:0000256" key="4">
    <source>
        <dbReference type="ARBA" id="ARBA00023033"/>
    </source>
</evidence>
<keyword evidence="1 6" id="KW-0285">Flavoprotein</keyword>
<keyword evidence="4" id="KW-0503">Monooxygenase</keyword>
<evidence type="ECO:0000313" key="8">
    <source>
        <dbReference type="EMBL" id="TDE00559.1"/>
    </source>
</evidence>
<keyword evidence="9" id="KW-1185">Reference proteome</keyword>
<protein>
    <submittedName>
        <fullName evidence="8">LLM class flavin-dependent oxidoreductase</fullName>
    </submittedName>
</protein>
<keyword evidence="2 6" id="KW-0288">FMN</keyword>
<sequence>MNYSEEKKEQLNADKKQMLIGLHLGNGYGSQQGAWRMPGVDPKSYTSFDARVKQAQAAERGKFQFIFLPDGPGAVLADIATEAPAFNLDVMLTLAAVARETQYIGLVATGSTTFNEPFNLARQFKALDVMSHGRAGWNAITSSGEDVAANYGKRIPSSEDRYGRAHEVIQLIQSLWGSWGKDAWIHNQETGEFANRNEILPINLQGKYVGSRGPLYIPPSEQGQPIIFHAGGSPNAYELAGRFANVVIGAAFTIEDAKAQRNAFRESAKSHGRNPDEIKYIAGLMTTIVKDRRTALDRRIQLAGDSLVQRLGYLQQMLGIPLNPSKVDEPLTKAQLDTARLSRYDPRSANALKIAQEGWSLRDILAHGVIDYHPVIVGPGVEAADHMQAWFEAGAADGFWISPDVNSDGIDAFVDEVVPILQERGIFHQDYEGRTLRENIGAPEQYGIDPRV</sequence>
<dbReference type="InterPro" id="IPR011251">
    <property type="entry name" value="Luciferase-like_dom"/>
</dbReference>
<proteinExistence type="inferred from homology"/>
<dbReference type="InterPro" id="IPR016215">
    <property type="entry name" value="NTA_MOA"/>
</dbReference>
<dbReference type="NCBIfam" id="TIGR03860">
    <property type="entry name" value="FMN_nitrolo"/>
    <property type="match status" value="1"/>
</dbReference>
<dbReference type="GO" id="GO:0004497">
    <property type="term" value="F:monooxygenase activity"/>
    <property type="evidence" value="ECO:0007669"/>
    <property type="project" value="UniProtKB-KW"/>
</dbReference>
<dbReference type="PANTHER" id="PTHR30011:SF16">
    <property type="entry name" value="C2H2 FINGER DOMAIN TRANSCRIPTION FACTOR (EUROFUNG)-RELATED"/>
    <property type="match status" value="1"/>
</dbReference>
<organism evidence="8 9">
    <name type="scientific">Flavobacterium sandaracinum</name>
    <dbReference type="NCBI Taxonomy" id="2541733"/>
    <lineage>
        <taxon>Bacteria</taxon>
        <taxon>Pseudomonadati</taxon>
        <taxon>Bacteroidota</taxon>
        <taxon>Flavobacteriia</taxon>
        <taxon>Flavobacteriales</taxon>
        <taxon>Flavobacteriaceae</taxon>
        <taxon>Flavobacterium</taxon>
    </lineage>
</organism>
<feature type="binding site" evidence="6">
    <location>
        <position position="233"/>
    </location>
    <ligand>
        <name>FMN</name>
        <dbReference type="ChEBI" id="CHEBI:58210"/>
    </ligand>
</feature>
<feature type="binding site" evidence="6">
    <location>
        <position position="162"/>
    </location>
    <ligand>
        <name>FMN</name>
        <dbReference type="ChEBI" id="CHEBI:58210"/>
    </ligand>
</feature>
<feature type="binding site" evidence="6">
    <location>
        <position position="70"/>
    </location>
    <ligand>
        <name>FMN</name>
        <dbReference type="ChEBI" id="CHEBI:58210"/>
    </ligand>
</feature>
<reference evidence="8 9" key="1">
    <citation type="submission" date="2019-03" db="EMBL/GenBank/DDBJ databases">
        <title>Flavobacterium LB-D12 sp. nov., isolated from arctic soil.</title>
        <authorList>
            <person name="Chaudhary D.K."/>
        </authorList>
    </citation>
    <scope>NUCLEOTIDE SEQUENCE [LARGE SCALE GENOMIC DNA]</scope>
    <source>
        <strain evidence="8 9">LB-D12</strain>
    </source>
</reference>
<dbReference type="Gene3D" id="3.20.20.30">
    <property type="entry name" value="Luciferase-like domain"/>
    <property type="match status" value="1"/>
</dbReference>
<evidence type="ECO:0000313" key="9">
    <source>
        <dbReference type="Proteomes" id="UP000294644"/>
    </source>
</evidence>
<evidence type="ECO:0000256" key="5">
    <source>
        <dbReference type="ARBA" id="ARBA00033748"/>
    </source>
</evidence>
<evidence type="ECO:0000256" key="1">
    <source>
        <dbReference type="ARBA" id="ARBA00022630"/>
    </source>
</evidence>
<comment type="caution">
    <text evidence="8">The sequence shown here is derived from an EMBL/GenBank/DDBJ whole genome shotgun (WGS) entry which is preliminary data.</text>
</comment>
<feature type="binding site" evidence="6">
    <location>
        <position position="109"/>
    </location>
    <ligand>
        <name>FMN</name>
        <dbReference type="ChEBI" id="CHEBI:58210"/>
    </ligand>
</feature>
<dbReference type="EMBL" id="SMFN01000028">
    <property type="protein sequence ID" value="TDE00559.1"/>
    <property type="molecule type" value="Genomic_DNA"/>
</dbReference>
<feature type="domain" description="Luciferase-like" evidence="7">
    <location>
        <begin position="41"/>
        <end position="395"/>
    </location>
</feature>
<comment type="similarity">
    <text evidence="5">Belongs to the NtaA/SnaA/DszA monooxygenase family.</text>
</comment>
<dbReference type="PIRSF" id="PIRSF000337">
    <property type="entry name" value="NTA_MOA"/>
    <property type="match status" value="1"/>
</dbReference>
<dbReference type="InterPro" id="IPR036661">
    <property type="entry name" value="Luciferase-like_sf"/>
</dbReference>
<dbReference type="OrthoDB" id="3265338at2"/>
<dbReference type="GO" id="GO:0016705">
    <property type="term" value="F:oxidoreductase activity, acting on paired donors, with incorporation or reduction of molecular oxygen"/>
    <property type="evidence" value="ECO:0007669"/>
    <property type="project" value="InterPro"/>
</dbReference>
<dbReference type="Pfam" id="PF00296">
    <property type="entry name" value="Bac_luciferase"/>
    <property type="match status" value="1"/>
</dbReference>
<evidence type="ECO:0000256" key="3">
    <source>
        <dbReference type="ARBA" id="ARBA00023002"/>
    </source>
</evidence>
<dbReference type="Proteomes" id="UP000294644">
    <property type="component" value="Unassembled WGS sequence"/>
</dbReference>
<name>A0A4R5CJU8_9FLAO</name>
<dbReference type="AlphaFoldDB" id="A0A4R5CJU8"/>
<accession>A0A4R5CJU8</accession>
<evidence type="ECO:0000256" key="2">
    <source>
        <dbReference type="ARBA" id="ARBA00022643"/>
    </source>
</evidence>
<keyword evidence="3" id="KW-0560">Oxidoreductase</keyword>
<gene>
    <name evidence="8" type="ORF">E0F91_16220</name>
</gene>
<evidence type="ECO:0000259" key="7">
    <source>
        <dbReference type="Pfam" id="PF00296"/>
    </source>
</evidence>
<dbReference type="InterPro" id="IPR051260">
    <property type="entry name" value="Diverse_substr_monoxygenases"/>
</dbReference>
<evidence type="ECO:0000256" key="6">
    <source>
        <dbReference type="PIRSR" id="PIRSR000337-1"/>
    </source>
</evidence>
<dbReference type="SUPFAM" id="SSF51679">
    <property type="entry name" value="Bacterial luciferase-like"/>
    <property type="match status" value="1"/>
</dbReference>
<dbReference type="PANTHER" id="PTHR30011">
    <property type="entry name" value="ALKANESULFONATE MONOOXYGENASE-RELATED"/>
    <property type="match status" value="1"/>
</dbReference>